<feature type="compositionally biased region" description="Basic residues" evidence="1">
    <location>
        <begin position="116"/>
        <end position="133"/>
    </location>
</feature>
<dbReference type="Proteomes" id="UP000468443">
    <property type="component" value="Unassembled WGS sequence"/>
</dbReference>
<dbReference type="RefSeq" id="WP_163691507.1">
    <property type="nucleotide sequence ID" value="NZ_FXTW01000001.1"/>
</dbReference>
<proteinExistence type="predicted"/>
<feature type="transmembrane region" description="Helical" evidence="2">
    <location>
        <begin position="215"/>
        <end position="232"/>
    </location>
</feature>
<keyword evidence="2" id="KW-0812">Transmembrane</keyword>
<keyword evidence="4" id="KW-1185">Reference proteome</keyword>
<name>A0A6P0UDW2_9FLAO</name>
<feature type="transmembrane region" description="Helical" evidence="2">
    <location>
        <begin position="44"/>
        <end position="64"/>
    </location>
</feature>
<gene>
    <name evidence="3" type="ORF">GWK09_02905</name>
</gene>
<feature type="transmembrane region" description="Helical" evidence="2">
    <location>
        <begin position="142"/>
        <end position="162"/>
    </location>
</feature>
<keyword evidence="2" id="KW-1133">Transmembrane helix</keyword>
<comment type="caution">
    <text evidence="3">The sequence shown here is derived from an EMBL/GenBank/DDBJ whole genome shotgun (WGS) entry which is preliminary data.</text>
</comment>
<dbReference type="AlphaFoldDB" id="A0A6P0UDW2"/>
<dbReference type="EMBL" id="JAABOP010000001">
    <property type="protein sequence ID" value="NER09453.1"/>
    <property type="molecule type" value="Genomic_DNA"/>
</dbReference>
<keyword evidence="2" id="KW-0472">Membrane</keyword>
<dbReference type="PANTHER" id="PTHR33876">
    <property type="entry name" value="UNNAMED PRODUCT"/>
    <property type="match status" value="1"/>
</dbReference>
<evidence type="ECO:0000256" key="2">
    <source>
        <dbReference type="SAM" id="Phobius"/>
    </source>
</evidence>
<accession>A0A6P0UDW2</accession>
<feature type="region of interest" description="Disordered" evidence="1">
    <location>
        <begin position="112"/>
        <end position="136"/>
    </location>
</feature>
<sequence length="234" mass="25815">MVSSFPFVAALMASMLHVIMGPDHLAAVTPFALESKRKAWKIGLSWGLGHLAGMLGIGILFALFKELIPVDLISAYSEQLVGFVLLGIGIWALYRVFRKEKGHSHLHVHSEQGPLIHKHPHNHSREKSHHHKHPDSAKQSHWASFSIGLLHGLAGISHFLLFLPVLSFEDNTDASAYILGFGAGIVLSMTLYTFVLGKVASLTKNGHNDLFFKGIRFSGGLFAIVIGTYWIFNF</sequence>
<feature type="transmembrane region" description="Helical" evidence="2">
    <location>
        <begin position="6"/>
        <end position="32"/>
    </location>
</feature>
<evidence type="ECO:0000313" key="3">
    <source>
        <dbReference type="EMBL" id="NER09453.1"/>
    </source>
</evidence>
<feature type="transmembrane region" description="Helical" evidence="2">
    <location>
        <begin position="174"/>
        <end position="195"/>
    </location>
</feature>
<dbReference type="InterPro" id="IPR052776">
    <property type="entry name" value="Chloro_ReproSupport/MetalTrans"/>
</dbReference>
<evidence type="ECO:0000256" key="1">
    <source>
        <dbReference type="SAM" id="MobiDB-lite"/>
    </source>
</evidence>
<evidence type="ECO:0000313" key="4">
    <source>
        <dbReference type="Proteomes" id="UP000468443"/>
    </source>
</evidence>
<dbReference type="PANTHER" id="PTHR33876:SF4">
    <property type="entry name" value="CHLOROPLAST PROTEIN FOR GROWTH AND FERTILITY 2"/>
    <property type="match status" value="1"/>
</dbReference>
<feature type="transmembrane region" description="Helical" evidence="2">
    <location>
        <begin position="76"/>
        <end position="97"/>
    </location>
</feature>
<organism evidence="3 4">
    <name type="scientific">Muriicola jejuensis</name>
    <dbReference type="NCBI Taxonomy" id="504488"/>
    <lineage>
        <taxon>Bacteria</taxon>
        <taxon>Pseudomonadati</taxon>
        <taxon>Bacteroidota</taxon>
        <taxon>Flavobacteriia</taxon>
        <taxon>Flavobacteriales</taxon>
        <taxon>Flavobacteriaceae</taxon>
        <taxon>Muriicola</taxon>
    </lineage>
</organism>
<reference evidence="3 4" key="1">
    <citation type="submission" date="2020-01" db="EMBL/GenBank/DDBJ databases">
        <title>Muriicola jejuensis KCTC 22299.</title>
        <authorList>
            <person name="Wang G."/>
        </authorList>
    </citation>
    <scope>NUCLEOTIDE SEQUENCE [LARGE SCALE GENOMIC DNA]</scope>
    <source>
        <strain evidence="3 4">KCTC 22299</strain>
    </source>
</reference>
<protein>
    <submittedName>
        <fullName evidence="3">Nickel transporter</fullName>
    </submittedName>
</protein>